<dbReference type="Pfam" id="PF13564">
    <property type="entry name" value="DoxX_2"/>
    <property type="match status" value="1"/>
</dbReference>
<evidence type="ECO:0000313" key="7">
    <source>
        <dbReference type="Proteomes" id="UP000664658"/>
    </source>
</evidence>
<evidence type="ECO:0000256" key="4">
    <source>
        <dbReference type="ARBA" id="ARBA00023136"/>
    </source>
</evidence>
<comment type="caution">
    <text evidence="6">The sequence shown here is derived from an EMBL/GenBank/DDBJ whole genome shotgun (WGS) entry which is preliminary data.</text>
</comment>
<evidence type="ECO:0000256" key="1">
    <source>
        <dbReference type="ARBA" id="ARBA00004141"/>
    </source>
</evidence>
<name>A0A8I1W8J2_PLESH</name>
<accession>A0A8I1W8J2</accession>
<proteinExistence type="predicted"/>
<comment type="subcellular location">
    <subcellularLocation>
        <location evidence="1">Membrane</location>
        <topology evidence="1">Multi-pass membrane protein</topology>
    </subcellularLocation>
</comment>
<evidence type="ECO:0000256" key="2">
    <source>
        <dbReference type="ARBA" id="ARBA00022692"/>
    </source>
</evidence>
<organism evidence="6 7">
    <name type="scientific">Plesiomonas shigelloides</name>
    <name type="common">Aeromonas shigelloides</name>
    <dbReference type="NCBI Taxonomy" id="703"/>
    <lineage>
        <taxon>Bacteria</taxon>
        <taxon>Pseudomonadati</taxon>
        <taxon>Pseudomonadota</taxon>
        <taxon>Gammaproteobacteria</taxon>
        <taxon>Enterobacterales</taxon>
        <taxon>Enterobacteriaceae</taxon>
        <taxon>Plesiomonas</taxon>
    </lineage>
</organism>
<keyword evidence="2 5" id="KW-0812">Transmembrane</keyword>
<dbReference type="RefSeq" id="WP_207542510.1">
    <property type="nucleotide sequence ID" value="NZ_JAFNAA010000017.1"/>
</dbReference>
<feature type="transmembrane region" description="Helical" evidence="5">
    <location>
        <begin position="41"/>
        <end position="60"/>
    </location>
</feature>
<evidence type="ECO:0000256" key="3">
    <source>
        <dbReference type="ARBA" id="ARBA00022989"/>
    </source>
</evidence>
<gene>
    <name evidence="6" type="ORF">J2R62_14160</name>
</gene>
<evidence type="ECO:0000256" key="5">
    <source>
        <dbReference type="SAM" id="Phobius"/>
    </source>
</evidence>
<dbReference type="EMBL" id="JAFNAA010000017">
    <property type="protein sequence ID" value="MBO1109338.1"/>
    <property type="molecule type" value="Genomic_DNA"/>
</dbReference>
<protein>
    <submittedName>
        <fullName evidence="6">DoxX family protein</fullName>
    </submittedName>
</protein>
<keyword evidence="3 5" id="KW-1133">Transmembrane helix</keyword>
<evidence type="ECO:0000313" key="6">
    <source>
        <dbReference type="EMBL" id="MBO1109338.1"/>
    </source>
</evidence>
<dbReference type="GO" id="GO:0016020">
    <property type="term" value="C:membrane"/>
    <property type="evidence" value="ECO:0007669"/>
    <property type="project" value="UniProtKB-SubCell"/>
</dbReference>
<sequence>MTRPRSLLYLLLAVFFASGAAKLLGLPFEIAAFNRWGYPHELMYVIGALEVAGALGLLLAITRRAACWGLSALMLGACATHIAHAEYGMLVVALALLVSLFAMQQPIPLFANKKAGQSL</sequence>
<keyword evidence="4 5" id="KW-0472">Membrane</keyword>
<dbReference type="Proteomes" id="UP000664658">
    <property type="component" value="Unassembled WGS sequence"/>
</dbReference>
<reference evidence="6" key="1">
    <citation type="submission" date="2021-03" db="EMBL/GenBank/DDBJ databases">
        <title>Plesiomonas shigelloides zfcc0051, isolated from zebrafish feces.</title>
        <authorList>
            <person name="Vanderhoek Z."/>
            <person name="Gaulke C."/>
        </authorList>
    </citation>
    <scope>NUCLEOTIDE SEQUENCE</scope>
    <source>
        <strain evidence="6">Zfcc0051</strain>
    </source>
</reference>
<dbReference type="AlphaFoldDB" id="A0A8I1W8J2"/>
<feature type="transmembrane region" description="Helical" evidence="5">
    <location>
        <begin position="89"/>
        <end position="111"/>
    </location>
</feature>
<dbReference type="InterPro" id="IPR032808">
    <property type="entry name" value="DoxX"/>
</dbReference>